<evidence type="ECO:0000313" key="3">
    <source>
        <dbReference type="Proteomes" id="UP001163821"/>
    </source>
</evidence>
<protein>
    <submittedName>
        <fullName evidence="2">Uncharacterized protein</fullName>
    </submittedName>
</protein>
<reference evidence="2" key="1">
    <citation type="submission" date="2022-10" db="EMBL/GenBank/DDBJ databases">
        <title>Gaoshiqiia sediminis gen. nov., sp. nov., isolated from coastal sediment.</title>
        <authorList>
            <person name="Yu W.X."/>
            <person name="Mu D.S."/>
            <person name="Du J.Z."/>
            <person name="Liang Y.Q."/>
        </authorList>
    </citation>
    <scope>NUCLEOTIDE SEQUENCE</scope>
    <source>
        <strain evidence="2">A06</strain>
    </source>
</reference>
<dbReference type="RefSeq" id="WP_282592690.1">
    <property type="nucleotide sequence ID" value="NZ_JAPAAF010000028.1"/>
</dbReference>
<gene>
    <name evidence="2" type="ORF">N2K84_15255</name>
</gene>
<evidence type="ECO:0000313" key="2">
    <source>
        <dbReference type="EMBL" id="MCW0484098.1"/>
    </source>
</evidence>
<comment type="caution">
    <text evidence="2">The sequence shown here is derived from an EMBL/GenBank/DDBJ whole genome shotgun (WGS) entry which is preliminary data.</text>
</comment>
<dbReference type="Proteomes" id="UP001163821">
    <property type="component" value="Unassembled WGS sequence"/>
</dbReference>
<dbReference type="EMBL" id="JAPAAF010000028">
    <property type="protein sequence ID" value="MCW0484098.1"/>
    <property type="molecule type" value="Genomic_DNA"/>
</dbReference>
<keyword evidence="3" id="KW-1185">Reference proteome</keyword>
<keyword evidence="1" id="KW-0812">Transmembrane</keyword>
<name>A0AA42C6N2_9BACT</name>
<organism evidence="2 3">
    <name type="scientific">Gaoshiqia sediminis</name>
    <dbReference type="NCBI Taxonomy" id="2986998"/>
    <lineage>
        <taxon>Bacteria</taxon>
        <taxon>Pseudomonadati</taxon>
        <taxon>Bacteroidota</taxon>
        <taxon>Bacteroidia</taxon>
        <taxon>Marinilabiliales</taxon>
        <taxon>Prolixibacteraceae</taxon>
        <taxon>Gaoshiqia</taxon>
    </lineage>
</organism>
<evidence type="ECO:0000256" key="1">
    <source>
        <dbReference type="SAM" id="Phobius"/>
    </source>
</evidence>
<feature type="transmembrane region" description="Helical" evidence="1">
    <location>
        <begin position="28"/>
        <end position="45"/>
    </location>
</feature>
<keyword evidence="1" id="KW-0472">Membrane</keyword>
<sequence>MKLANRIFSAGFGLIALAEFIGFLGGRTWCLFAAILIGLLSYFFYRESINPS</sequence>
<keyword evidence="1" id="KW-1133">Transmembrane helix</keyword>
<accession>A0AA42C6N2</accession>
<proteinExistence type="predicted"/>
<dbReference type="AlphaFoldDB" id="A0AA42C6N2"/>